<name>I3ZK56_TERRK</name>
<dbReference type="KEGG" id="trs:Terro_3409"/>
<evidence type="ECO:0000313" key="3">
    <source>
        <dbReference type="Proteomes" id="UP000006056"/>
    </source>
</evidence>
<dbReference type="GO" id="GO:0005829">
    <property type="term" value="C:cytosol"/>
    <property type="evidence" value="ECO:0007669"/>
    <property type="project" value="TreeGrafter"/>
</dbReference>
<organism evidence="2 3">
    <name type="scientific">Terriglobus roseus (strain DSM 18391 / NRRL B-41598 / KBS 63)</name>
    <dbReference type="NCBI Taxonomy" id="926566"/>
    <lineage>
        <taxon>Bacteria</taxon>
        <taxon>Pseudomonadati</taxon>
        <taxon>Acidobacteriota</taxon>
        <taxon>Terriglobia</taxon>
        <taxon>Terriglobales</taxon>
        <taxon>Acidobacteriaceae</taxon>
        <taxon>Terriglobus</taxon>
    </lineage>
</organism>
<dbReference type="InterPro" id="IPR000905">
    <property type="entry name" value="Gcp-like_dom"/>
</dbReference>
<proteinExistence type="predicted"/>
<sequence>MHTLLLIDTCGTGGGIAVATVDDAAATILAQRDLPGRETQELLMSALSEVLAQAPVKPANLDAIAVVSGPGSFTGVRIGLAAAKGLAQALDKPLIAISRLAILAAQAPVNNGVQAWIDAGRGDIFRGRYHNGTCLEEAMISGDTALAEIADEPVIVMEDRLATLHPAAILIPPVGVQQALPLAAAMLLRGHFADTALLDANYLRIPDAELHRLRAAALSS</sequence>
<feature type="domain" description="Gcp-like" evidence="1">
    <location>
        <begin position="37"/>
        <end position="138"/>
    </location>
</feature>
<protein>
    <submittedName>
        <fullName evidence="2">Universal bacterial protein YeaZ</fullName>
    </submittedName>
</protein>
<dbReference type="PATRIC" id="fig|926566.3.peg.3352"/>
<dbReference type="Pfam" id="PF00814">
    <property type="entry name" value="TsaD"/>
    <property type="match status" value="1"/>
</dbReference>
<reference evidence="2 3" key="1">
    <citation type="submission" date="2012-06" db="EMBL/GenBank/DDBJ databases">
        <title>Complete genome of Terriglobus roseus DSM 18391.</title>
        <authorList>
            <consortium name="US DOE Joint Genome Institute (JGI-PGF)"/>
            <person name="Lucas S."/>
            <person name="Copeland A."/>
            <person name="Lapidus A."/>
            <person name="Glavina del Rio T."/>
            <person name="Dalin E."/>
            <person name="Tice H."/>
            <person name="Bruce D."/>
            <person name="Goodwin L."/>
            <person name="Pitluck S."/>
            <person name="Peters L."/>
            <person name="Mikhailova N."/>
            <person name="Munk A.C.C."/>
            <person name="Kyrpides N."/>
            <person name="Mavromatis K."/>
            <person name="Ivanova N."/>
            <person name="Brettin T."/>
            <person name="Detter J.C."/>
            <person name="Han C."/>
            <person name="Larimer F."/>
            <person name="Land M."/>
            <person name="Hauser L."/>
            <person name="Markowitz V."/>
            <person name="Cheng J.-F."/>
            <person name="Hugenholtz P."/>
            <person name="Woyke T."/>
            <person name="Wu D."/>
            <person name="Brambilla E."/>
            <person name="Klenk H.-P."/>
            <person name="Eisen J.A."/>
        </authorList>
    </citation>
    <scope>NUCLEOTIDE SEQUENCE [LARGE SCALE GENOMIC DNA]</scope>
    <source>
        <strain evidence="3">DSM 18391 / NRRL B-41598 / KBS 63</strain>
    </source>
</reference>
<dbReference type="AlphaFoldDB" id="I3ZK56"/>
<dbReference type="eggNOG" id="COG1214">
    <property type="taxonomic scope" value="Bacteria"/>
</dbReference>
<dbReference type="HOGENOM" id="CLU_064886_0_1_0"/>
<dbReference type="OrthoDB" id="9784166at2"/>
<dbReference type="GO" id="GO:0002949">
    <property type="term" value="P:tRNA threonylcarbamoyladenosine modification"/>
    <property type="evidence" value="ECO:0007669"/>
    <property type="project" value="InterPro"/>
</dbReference>
<dbReference type="Gene3D" id="3.30.420.40">
    <property type="match status" value="2"/>
</dbReference>
<dbReference type="NCBIfam" id="TIGR03725">
    <property type="entry name" value="T6A_YeaZ"/>
    <property type="match status" value="1"/>
</dbReference>
<dbReference type="STRING" id="926566.Terro_3409"/>
<evidence type="ECO:0000313" key="2">
    <source>
        <dbReference type="EMBL" id="AFL89624.1"/>
    </source>
</evidence>
<dbReference type="RefSeq" id="WP_014786885.1">
    <property type="nucleotide sequence ID" value="NC_018014.1"/>
</dbReference>
<evidence type="ECO:0000259" key="1">
    <source>
        <dbReference type="Pfam" id="PF00814"/>
    </source>
</evidence>
<dbReference type="PANTHER" id="PTHR11735">
    <property type="entry name" value="TRNA N6-ADENOSINE THREONYLCARBAMOYLTRANSFERASE"/>
    <property type="match status" value="1"/>
</dbReference>
<dbReference type="SUPFAM" id="SSF53067">
    <property type="entry name" value="Actin-like ATPase domain"/>
    <property type="match status" value="1"/>
</dbReference>
<keyword evidence="3" id="KW-1185">Reference proteome</keyword>
<dbReference type="EMBL" id="CP003379">
    <property type="protein sequence ID" value="AFL89624.1"/>
    <property type="molecule type" value="Genomic_DNA"/>
</dbReference>
<dbReference type="InterPro" id="IPR043129">
    <property type="entry name" value="ATPase_NBD"/>
</dbReference>
<gene>
    <name evidence="2" type="ordered locus">Terro_3409</name>
</gene>
<dbReference type="InterPro" id="IPR022496">
    <property type="entry name" value="T6A_TsaB"/>
</dbReference>
<accession>I3ZK56</accession>
<dbReference type="PANTHER" id="PTHR11735:SF11">
    <property type="entry name" value="TRNA THREONYLCARBAMOYLADENOSINE BIOSYNTHESIS PROTEIN TSAB"/>
    <property type="match status" value="1"/>
</dbReference>
<dbReference type="Proteomes" id="UP000006056">
    <property type="component" value="Chromosome"/>
</dbReference>